<dbReference type="Proteomes" id="UP000013167">
    <property type="component" value="Unassembled WGS sequence"/>
</dbReference>
<accession>N0DXQ7</accession>
<dbReference type="AlphaFoldDB" id="N0DXQ7"/>
<dbReference type="HOGENOM" id="CLU_2811018_0_0_11"/>
<evidence type="ECO:0000313" key="1">
    <source>
        <dbReference type="EMBL" id="CCH68933.1"/>
    </source>
</evidence>
<proteinExistence type="predicted"/>
<organism evidence="1 2">
    <name type="scientific">Phycicoccus elongatus Lp2</name>
    <dbReference type="NCBI Taxonomy" id="1193181"/>
    <lineage>
        <taxon>Bacteria</taxon>
        <taxon>Bacillati</taxon>
        <taxon>Actinomycetota</taxon>
        <taxon>Actinomycetes</taxon>
        <taxon>Micrococcales</taxon>
        <taxon>Intrasporangiaceae</taxon>
        <taxon>Phycicoccus</taxon>
    </lineage>
</organism>
<evidence type="ECO:0000313" key="2">
    <source>
        <dbReference type="Proteomes" id="UP000013167"/>
    </source>
</evidence>
<protein>
    <submittedName>
        <fullName evidence="1">Uncharacterized protein</fullName>
    </submittedName>
</protein>
<comment type="caution">
    <text evidence="1">The sequence shown here is derived from an EMBL/GenBank/DDBJ whole genome shotgun (WGS) entry which is preliminary data.</text>
</comment>
<name>N0DXQ7_9MICO</name>
<sequence length="67" mass="6780">MHGIALGLSCVAPLRAVADGVCRCPHLSLLPGAQPQTFLNPERAQNASPAAEAIADTGAAMASERAL</sequence>
<gene>
    <name evidence="1" type="ORF">BN10_1250011</name>
</gene>
<keyword evidence="2" id="KW-1185">Reference proteome</keyword>
<reference evidence="1 2" key="1">
    <citation type="journal article" date="2013" name="ISME J.">
        <title>A metabolic model for members of the genus Tetrasphaera involved in enhanced biological phosphorus removal.</title>
        <authorList>
            <person name="Kristiansen R."/>
            <person name="Nguyen H.T.T."/>
            <person name="Saunders A.M."/>
            <person name="Nielsen J.L."/>
            <person name="Wimmer R."/>
            <person name="Le V.Q."/>
            <person name="McIlroy S.J."/>
            <person name="Petrovski S."/>
            <person name="Seviour R.J."/>
            <person name="Calteau A."/>
            <person name="Nielsen K.L."/>
            <person name="Nielsen P.H."/>
        </authorList>
    </citation>
    <scope>NUCLEOTIDE SEQUENCE [LARGE SCALE GENOMIC DNA]</scope>
    <source>
        <strain evidence="1 2">Lp2</strain>
    </source>
</reference>
<dbReference type="EMBL" id="CAIZ01000030">
    <property type="protein sequence ID" value="CCH68933.1"/>
    <property type="molecule type" value="Genomic_DNA"/>
</dbReference>